<dbReference type="PIRSF" id="PIRSF000732">
    <property type="entry name" value="PTS_enzyme_I"/>
    <property type="match status" value="1"/>
</dbReference>
<feature type="active site" description="Tele-phosphohistidine intermediate" evidence="18">
    <location>
        <position position="190"/>
    </location>
</feature>
<evidence type="ECO:0000256" key="5">
    <source>
        <dbReference type="ARBA" id="ARBA00007837"/>
    </source>
</evidence>
<dbReference type="InterPro" id="IPR006318">
    <property type="entry name" value="PTS_EI-like"/>
</dbReference>
<feature type="binding site" evidence="19">
    <location>
        <position position="297"/>
    </location>
    <ligand>
        <name>phosphoenolpyruvate</name>
        <dbReference type="ChEBI" id="CHEBI:58702"/>
    </ligand>
</feature>
<evidence type="ECO:0000259" key="23">
    <source>
        <dbReference type="Pfam" id="PF05524"/>
    </source>
</evidence>
<evidence type="ECO:0000256" key="15">
    <source>
        <dbReference type="ARBA" id="ARBA00022842"/>
    </source>
</evidence>
<feature type="binding site" evidence="20">
    <location>
        <position position="432"/>
    </location>
    <ligand>
        <name>Mg(2+)</name>
        <dbReference type="ChEBI" id="CHEBI:18420"/>
    </ligand>
</feature>
<evidence type="ECO:0000256" key="9">
    <source>
        <dbReference type="ARBA" id="ARBA00022490"/>
    </source>
</evidence>
<dbReference type="InterPro" id="IPR040442">
    <property type="entry name" value="Pyrv_kinase-like_dom_sf"/>
</dbReference>
<feature type="active site" description="Proton donor" evidence="18">
    <location>
        <position position="503"/>
    </location>
</feature>
<comment type="catalytic activity">
    <reaction evidence="1 17">
        <text>L-histidyl-[protein] + phosphoenolpyruvate = N(pros)-phospho-L-histidyl-[protein] + pyruvate</text>
        <dbReference type="Rhea" id="RHEA:23880"/>
        <dbReference type="Rhea" id="RHEA-COMP:9745"/>
        <dbReference type="Rhea" id="RHEA-COMP:9746"/>
        <dbReference type="ChEBI" id="CHEBI:15361"/>
        <dbReference type="ChEBI" id="CHEBI:29979"/>
        <dbReference type="ChEBI" id="CHEBI:58702"/>
        <dbReference type="ChEBI" id="CHEBI:64837"/>
        <dbReference type="EC" id="2.7.3.9"/>
    </reaction>
</comment>
<dbReference type="GO" id="GO:0009401">
    <property type="term" value="P:phosphoenolpyruvate-dependent sugar phosphotransferase system"/>
    <property type="evidence" value="ECO:0007669"/>
    <property type="project" value="UniProtKB-KW"/>
</dbReference>
<evidence type="ECO:0000256" key="2">
    <source>
        <dbReference type="ARBA" id="ARBA00001946"/>
    </source>
</evidence>
<sequence>MKIVGIAASPGLAVGPIVVMQSEEFAIREFPIRAERVDEELALFERALGLARRDLEQIRDGIAAELGEAEAAIYAAHLMILEDPELRRAIENGIRTQLRNAGVVFRDYMGAVATRLQSVEDEYLRERHADILDVERRVLRYLVGGGQRGPLALTEPAIVIAHDVGPSDVALLDRKRVLGLVTEVGGRTSHSAIVARGRGIPAVVGARGAVQHARTSQIGVVDGDRGVVDLQPDAAELAEYRARRVEFERTGRALRELCELPAVTLDGKRIELGANIELPGDVENVAEAGADGIGLFRTEFFYLDRASLPSEEEQFRAYRSVAERLAPRPVIFRTMDLGGDKVASYLGTTHETNPFLGYRGIRFALHHPEIFRAQIRAIYRASAFGRARLMFPMISNLEELRRATALCHEVADELRSTGVAFDEQLEVGMMVETPSAVWVADHLARESAFFSIGTNDLTQYTLAMDRDNERLAHLYQPLHPAVLRSIRHTVQCALAAGRWAGVCGEMAGDPLTAVLLIGIGVEELSVSCFDLPRVKAAIRRVSLAGARELADRALELGSGEQVAELLKAWGAQHLPVLDTVDRSAS</sequence>
<dbReference type="SUPFAM" id="SSF52009">
    <property type="entry name" value="Phosphohistidine domain"/>
    <property type="match status" value="1"/>
</dbReference>
<evidence type="ECO:0000256" key="4">
    <source>
        <dbReference type="ARBA" id="ARBA00004496"/>
    </source>
</evidence>
<evidence type="ECO:0000256" key="19">
    <source>
        <dbReference type="PIRSR" id="PIRSR000732-2"/>
    </source>
</evidence>
<feature type="binding site" evidence="19">
    <location>
        <position position="466"/>
    </location>
    <ligand>
        <name>phosphoenolpyruvate</name>
        <dbReference type="ChEBI" id="CHEBI:58702"/>
    </ligand>
</feature>
<reference evidence="24 25" key="1">
    <citation type="submission" date="2020-04" db="EMBL/GenBank/DDBJ databases">
        <title>Metagenomic profiling of ammonia- and methane-oxidizing microorganisms in a Dutch drinking water treatment plant.</title>
        <authorList>
            <person name="Poghosyan L."/>
            <person name="Leucker S."/>
        </authorList>
    </citation>
    <scope>NUCLEOTIDE SEQUENCE [LARGE SCALE GENOMIC DNA]</scope>
    <source>
        <strain evidence="24">S-RSF-IL-03</strain>
    </source>
</reference>
<feature type="domain" description="PEP-utilising enzyme mobile" evidence="21">
    <location>
        <begin position="154"/>
        <end position="226"/>
    </location>
</feature>
<dbReference type="InterPro" id="IPR018274">
    <property type="entry name" value="PEP_util_AS"/>
</dbReference>
<comment type="subcellular location">
    <subcellularLocation>
        <location evidence="4 17">Cytoplasm</location>
    </subcellularLocation>
</comment>
<evidence type="ECO:0000256" key="13">
    <source>
        <dbReference type="ARBA" id="ARBA00022723"/>
    </source>
</evidence>
<feature type="binding site" evidence="20">
    <location>
        <position position="456"/>
    </location>
    <ligand>
        <name>Mg(2+)</name>
        <dbReference type="ChEBI" id="CHEBI:18420"/>
    </ligand>
</feature>
<dbReference type="SUPFAM" id="SSF51621">
    <property type="entry name" value="Phosphoenolpyruvate/pyruvate domain"/>
    <property type="match status" value="1"/>
</dbReference>
<dbReference type="Proteomes" id="UP000580839">
    <property type="component" value="Unassembled WGS sequence"/>
</dbReference>
<dbReference type="InterPro" id="IPR036618">
    <property type="entry name" value="PtsI_HPr-bd_sf"/>
</dbReference>
<keyword evidence="12 17" id="KW-0598">Phosphotransferase system</keyword>
<keyword evidence="8 17" id="KW-0813">Transport</keyword>
<comment type="cofactor">
    <cofactor evidence="2 17 20">
        <name>Mg(2+)</name>
        <dbReference type="ChEBI" id="CHEBI:18420"/>
    </cofactor>
</comment>
<evidence type="ECO:0000256" key="1">
    <source>
        <dbReference type="ARBA" id="ARBA00000683"/>
    </source>
</evidence>
<evidence type="ECO:0000256" key="18">
    <source>
        <dbReference type="PIRSR" id="PIRSR000732-1"/>
    </source>
</evidence>
<evidence type="ECO:0000313" key="24">
    <source>
        <dbReference type="EMBL" id="NOT32911.1"/>
    </source>
</evidence>
<evidence type="ECO:0000256" key="3">
    <source>
        <dbReference type="ARBA" id="ARBA00002728"/>
    </source>
</evidence>
<evidence type="ECO:0000256" key="16">
    <source>
        <dbReference type="ARBA" id="ARBA00033235"/>
    </source>
</evidence>
<feature type="binding site" evidence="19">
    <location>
        <position position="333"/>
    </location>
    <ligand>
        <name>phosphoenolpyruvate</name>
        <dbReference type="ChEBI" id="CHEBI:58702"/>
    </ligand>
</feature>
<dbReference type="GO" id="GO:0005737">
    <property type="term" value="C:cytoplasm"/>
    <property type="evidence" value="ECO:0007669"/>
    <property type="project" value="UniProtKB-SubCell"/>
</dbReference>
<dbReference type="AlphaFoldDB" id="A0A849SEK1"/>
<comment type="similarity">
    <text evidence="5 17">Belongs to the PEP-utilizing enzyme family.</text>
</comment>
<evidence type="ECO:0000256" key="12">
    <source>
        <dbReference type="ARBA" id="ARBA00022683"/>
    </source>
</evidence>
<proteinExistence type="inferred from homology"/>
<evidence type="ECO:0000256" key="8">
    <source>
        <dbReference type="ARBA" id="ARBA00022448"/>
    </source>
</evidence>
<evidence type="ECO:0000259" key="22">
    <source>
        <dbReference type="Pfam" id="PF02896"/>
    </source>
</evidence>
<feature type="domain" description="PEP-utilising enzyme C-terminal" evidence="22">
    <location>
        <begin position="255"/>
        <end position="541"/>
    </location>
</feature>
<dbReference type="InterPro" id="IPR000121">
    <property type="entry name" value="PEP_util_C"/>
</dbReference>
<dbReference type="GO" id="GO:0046872">
    <property type="term" value="F:metal ion binding"/>
    <property type="evidence" value="ECO:0007669"/>
    <property type="project" value="UniProtKB-KW"/>
</dbReference>
<protein>
    <recommendedName>
        <fullName evidence="7 17">Phosphoenolpyruvate-protein phosphotransferase</fullName>
        <ecNumber evidence="6 17">2.7.3.9</ecNumber>
    </recommendedName>
    <alternativeName>
        <fullName evidence="16 17">Phosphotransferase system, enzyme I</fullName>
    </alternativeName>
</protein>
<evidence type="ECO:0000256" key="10">
    <source>
        <dbReference type="ARBA" id="ARBA00022597"/>
    </source>
</evidence>
<comment type="caution">
    <text evidence="24">The sequence shown here is derived from an EMBL/GenBank/DDBJ whole genome shotgun (WGS) entry which is preliminary data.</text>
</comment>
<evidence type="ECO:0000256" key="17">
    <source>
        <dbReference type="PIRNR" id="PIRNR000732"/>
    </source>
</evidence>
<keyword evidence="10 17" id="KW-0762">Sugar transport</keyword>
<dbReference type="PROSITE" id="PS00370">
    <property type="entry name" value="PEP_ENZYMES_PHOS_SITE"/>
    <property type="match status" value="1"/>
</dbReference>
<feature type="domain" description="Phosphotransferase system enzyme I N-terminal" evidence="23">
    <location>
        <begin position="5"/>
        <end position="127"/>
    </location>
</feature>
<evidence type="ECO:0000256" key="6">
    <source>
        <dbReference type="ARBA" id="ARBA00012232"/>
    </source>
</evidence>
<dbReference type="InterPro" id="IPR015813">
    <property type="entry name" value="Pyrv/PenolPyrv_kinase-like_dom"/>
</dbReference>
<keyword evidence="9 17" id="KW-0963">Cytoplasm</keyword>
<dbReference type="EMBL" id="JABFRW010000020">
    <property type="protein sequence ID" value="NOT32911.1"/>
    <property type="molecule type" value="Genomic_DNA"/>
</dbReference>
<dbReference type="Pfam" id="PF05524">
    <property type="entry name" value="PEP-utilisers_N"/>
    <property type="match status" value="1"/>
</dbReference>
<dbReference type="InterPro" id="IPR050499">
    <property type="entry name" value="PEP-utilizing_PTS_enzyme"/>
</dbReference>
<accession>A0A849SEK1</accession>
<dbReference type="PRINTS" id="PR01736">
    <property type="entry name" value="PHPHTRNFRASE"/>
</dbReference>
<keyword evidence="14 17" id="KW-0418">Kinase</keyword>
<dbReference type="PANTHER" id="PTHR46244:SF3">
    <property type="entry name" value="PHOSPHOENOLPYRUVATE-PROTEIN PHOSPHOTRANSFERASE"/>
    <property type="match status" value="1"/>
</dbReference>
<dbReference type="Pfam" id="PF02896">
    <property type="entry name" value="PEP-utilizers_C"/>
    <property type="match status" value="1"/>
</dbReference>
<dbReference type="Gene3D" id="1.10.274.10">
    <property type="entry name" value="PtsI, HPr-binding domain"/>
    <property type="match status" value="1"/>
</dbReference>
<dbReference type="Gene3D" id="3.20.20.60">
    <property type="entry name" value="Phosphoenolpyruvate-binding domains"/>
    <property type="match status" value="1"/>
</dbReference>
<name>A0A849SEK1_UNCEI</name>
<dbReference type="Pfam" id="PF00391">
    <property type="entry name" value="PEP-utilizers"/>
    <property type="match status" value="1"/>
</dbReference>
<evidence type="ECO:0000256" key="14">
    <source>
        <dbReference type="ARBA" id="ARBA00022777"/>
    </source>
</evidence>
<evidence type="ECO:0000259" key="21">
    <source>
        <dbReference type="Pfam" id="PF00391"/>
    </source>
</evidence>
<gene>
    <name evidence="24" type="primary">ptsP</name>
    <name evidence="24" type="ORF">HOP12_01940</name>
</gene>
<evidence type="ECO:0000256" key="20">
    <source>
        <dbReference type="PIRSR" id="PIRSR000732-3"/>
    </source>
</evidence>
<dbReference type="InterPro" id="IPR008279">
    <property type="entry name" value="PEP-util_enz_mobile_dom"/>
</dbReference>
<dbReference type="InterPro" id="IPR024692">
    <property type="entry name" value="PTS_EI"/>
</dbReference>
<keyword evidence="15 17" id="KW-0460">Magnesium</keyword>
<dbReference type="GO" id="GO:0016301">
    <property type="term" value="F:kinase activity"/>
    <property type="evidence" value="ECO:0007669"/>
    <property type="project" value="UniProtKB-KW"/>
</dbReference>
<dbReference type="EC" id="2.7.3.9" evidence="6 17"/>
<dbReference type="PANTHER" id="PTHR46244">
    <property type="entry name" value="PHOSPHOENOLPYRUVATE-PROTEIN PHOSPHOTRANSFERASE"/>
    <property type="match status" value="1"/>
</dbReference>
<keyword evidence="11 17" id="KW-0808">Transferase</keyword>
<organism evidence="24 25">
    <name type="scientific">Eiseniibacteriota bacterium</name>
    <dbReference type="NCBI Taxonomy" id="2212470"/>
    <lineage>
        <taxon>Bacteria</taxon>
        <taxon>Candidatus Eiseniibacteriota</taxon>
    </lineage>
</organism>
<evidence type="ECO:0000256" key="11">
    <source>
        <dbReference type="ARBA" id="ARBA00022679"/>
    </source>
</evidence>
<keyword evidence="24" id="KW-0670">Pyruvate</keyword>
<comment type="function">
    <text evidence="3 17">General (non sugar-specific) component of the phosphoenolpyruvate-dependent sugar phosphotransferase system (sugar PTS). This major carbohydrate active-transport system catalyzes the phosphorylation of incoming sugar substrates concomitantly with their translocation across the cell membrane. Enzyme I transfers the phosphoryl group from phosphoenolpyruvate (PEP) to the phosphoryl carrier protein (HPr).</text>
</comment>
<dbReference type="Gene3D" id="3.50.30.10">
    <property type="entry name" value="Phosphohistidine domain"/>
    <property type="match status" value="1"/>
</dbReference>
<keyword evidence="13 17" id="KW-0479">Metal-binding</keyword>
<dbReference type="NCBIfam" id="TIGR01417">
    <property type="entry name" value="PTS_I_fam"/>
    <property type="match status" value="1"/>
</dbReference>
<dbReference type="SUPFAM" id="SSF47831">
    <property type="entry name" value="Enzyme I of the PEP:sugar phosphotransferase system HPr-binding (sub)domain"/>
    <property type="match status" value="1"/>
</dbReference>
<dbReference type="InterPro" id="IPR008731">
    <property type="entry name" value="PTS_EIN"/>
</dbReference>
<dbReference type="GO" id="GO:0008965">
    <property type="term" value="F:phosphoenolpyruvate-protein phosphotransferase activity"/>
    <property type="evidence" value="ECO:0007669"/>
    <property type="project" value="UniProtKB-EC"/>
</dbReference>
<evidence type="ECO:0000256" key="7">
    <source>
        <dbReference type="ARBA" id="ARBA00016544"/>
    </source>
</evidence>
<dbReference type="InterPro" id="IPR036637">
    <property type="entry name" value="Phosphohistidine_dom_sf"/>
</dbReference>
<evidence type="ECO:0000313" key="25">
    <source>
        <dbReference type="Proteomes" id="UP000580839"/>
    </source>
</evidence>
<feature type="binding site" evidence="19">
    <location>
        <begin position="455"/>
        <end position="456"/>
    </location>
    <ligand>
        <name>phosphoenolpyruvate</name>
        <dbReference type="ChEBI" id="CHEBI:58702"/>
    </ligand>
</feature>